<keyword evidence="12" id="KW-0479">Metal-binding</keyword>
<evidence type="ECO:0000256" key="7">
    <source>
        <dbReference type="ARBA" id="ARBA00022692"/>
    </source>
</evidence>
<keyword evidence="7 13" id="KW-0812">Transmembrane</keyword>
<comment type="subcellular location">
    <subcellularLocation>
        <location evidence="1">Cell inner membrane</location>
        <topology evidence="1">Multi-pass membrane protein</topology>
    </subcellularLocation>
</comment>
<keyword evidence="15" id="KW-1185">Reference proteome</keyword>
<evidence type="ECO:0000256" key="10">
    <source>
        <dbReference type="ARBA" id="ARBA00023065"/>
    </source>
</evidence>
<evidence type="ECO:0000256" key="9">
    <source>
        <dbReference type="ARBA" id="ARBA00022989"/>
    </source>
</evidence>
<dbReference type="EMBL" id="ABVQ01000035">
    <property type="protein sequence ID" value="EEC57970.1"/>
    <property type="molecule type" value="Genomic_DNA"/>
</dbReference>
<evidence type="ECO:0000256" key="11">
    <source>
        <dbReference type="ARBA" id="ARBA00023136"/>
    </source>
</evidence>
<protein>
    <recommendedName>
        <fullName evidence="16">Cation transporter</fullName>
    </recommendedName>
</protein>
<evidence type="ECO:0000256" key="1">
    <source>
        <dbReference type="ARBA" id="ARBA00004429"/>
    </source>
</evidence>
<dbReference type="Pfam" id="PF02386">
    <property type="entry name" value="TrkH"/>
    <property type="match status" value="1"/>
</dbReference>
<keyword evidence="9 13" id="KW-1133">Transmembrane helix</keyword>
<sequence length="481" mass="52895">MNYGIIRYIIGKVIEIEGAFFVIPVLTALVYHEWSGLGVYVLLACLYMFAGFIMSSKEPEKKEFYAREGYVLAALAWIIMSILGAIPFVITGDIPSMADAVFEIASGFTTTGASILASPEPLLKCNLMWRSFSHWIGGMGVLVFLIAILPSGGGESIYIMRAESTGPSVGKIVPRIKQTSKILYEIYTALTFILFVLLVLGRMPVFDAICLTFGAAGTGGFGILADSVASYNTYCQVVITIFMLLFGVNFTFFYMLLIGKARDAFRMEEVRGYLAIYCAITLLITLNLWAQNGHFMHQLQQVSFQTSSVMTTTGYSTQDFNAWPQFSKILMGLLMAIGGCTGSTGGGIKVSRILVYVKGIIKEISEQVHPRRVKVLRVDGKRVDDSILRAIYIYLALYTLIFVISLVIVGIDGYDWETTFSAVLATINNIGPGFGLVGPTGNFGMFSVMSKLVLTFDMIAGRLELIPLFVLLMPDTWKKNG</sequence>
<keyword evidence="5" id="KW-0997">Cell inner membrane</keyword>
<feature type="binding site" evidence="12">
    <location>
        <position position="111"/>
    </location>
    <ligand>
        <name>K(+)</name>
        <dbReference type="ChEBI" id="CHEBI:29103"/>
    </ligand>
</feature>
<keyword evidence="8 12" id="KW-0630">Potassium</keyword>
<evidence type="ECO:0008006" key="16">
    <source>
        <dbReference type="Google" id="ProtNLM"/>
    </source>
</evidence>
<evidence type="ECO:0000256" key="8">
    <source>
        <dbReference type="ARBA" id="ARBA00022958"/>
    </source>
</evidence>
<dbReference type="InterPro" id="IPR004772">
    <property type="entry name" value="TrkH"/>
</dbReference>
<comment type="similarity">
    <text evidence="2">Belongs to the TrkH potassium transport family.</text>
</comment>
<evidence type="ECO:0000313" key="15">
    <source>
        <dbReference type="Proteomes" id="UP000003136"/>
    </source>
</evidence>
<dbReference type="GO" id="GO:0046872">
    <property type="term" value="F:metal ion binding"/>
    <property type="evidence" value="ECO:0007669"/>
    <property type="project" value="UniProtKB-KW"/>
</dbReference>
<feature type="binding site" evidence="12">
    <location>
        <position position="429"/>
    </location>
    <ligand>
        <name>K(+)</name>
        <dbReference type="ChEBI" id="CHEBI:29103"/>
    </ligand>
</feature>
<proteinExistence type="inferred from homology"/>
<dbReference type="PANTHER" id="PTHR32024:SF2">
    <property type="entry name" value="TRK SYSTEM POTASSIUM UPTAKE PROTEIN TRKG-RELATED"/>
    <property type="match status" value="1"/>
</dbReference>
<feature type="binding site" evidence="12">
    <location>
        <position position="110"/>
    </location>
    <ligand>
        <name>K(+)</name>
        <dbReference type="ChEBI" id="CHEBI:29103"/>
    </ligand>
</feature>
<evidence type="ECO:0000313" key="14">
    <source>
        <dbReference type="EMBL" id="EEC57970.1"/>
    </source>
</evidence>
<evidence type="ECO:0000256" key="4">
    <source>
        <dbReference type="ARBA" id="ARBA00022475"/>
    </source>
</evidence>
<evidence type="ECO:0000256" key="3">
    <source>
        <dbReference type="ARBA" id="ARBA00022448"/>
    </source>
</evidence>
<evidence type="ECO:0000256" key="2">
    <source>
        <dbReference type="ARBA" id="ARBA00009137"/>
    </source>
</evidence>
<comment type="caution">
    <text evidence="14">The sequence shown here is derived from an EMBL/GenBank/DDBJ whole genome shotgun (WGS) entry which is preliminary data.</text>
</comment>
<keyword evidence="10" id="KW-0406">Ion transport</keyword>
<feature type="transmembrane region" description="Helical" evidence="13">
    <location>
        <begin position="132"/>
        <end position="151"/>
    </location>
</feature>
<keyword evidence="3" id="KW-0813">Transport</keyword>
<feature type="transmembrane region" description="Helical" evidence="13">
    <location>
        <begin position="237"/>
        <end position="258"/>
    </location>
</feature>
<dbReference type="eggNOG" id="COG0168">
    <property type="taxonomic scope" value="Bacteria"/>
</dbReference>
<feature type="transmembrane region" description="Helical" evidence="13">
    <location>
        <begin position="452"/>
        <end position="472"/>
    </location>
</feature>
<feature type="transmembrane region" description="Helical" evidence="13">
    <location>
        <begin position="69"/>
        <end position="90"/>
    </location>
</feature>
<organism evidence="14 15">
    <name type="scientific">[Bacteroides] pectinophilus ATCC 43243</name>
    <dbReference type="NCBI Taxonomy" id="483218"/>
    <lineage>
        <taxon>Bacteria</taxon>
        <taxon>Bacillati</taxon>
        <taxon>Bacillota</taxon>
        <taxon>Clostridia</taxon>
        <taxon>Eubacteriales</taxon>
    </lineage>
</organism>
<dbReference type="HOGENOM" id="CLU_030708_0_2_9"/>
<evidence type="ECO:0000256" key="13">
    <source>
        <dbReference type="SAM" id="Phobius"/>
    </source>
</evidence>
<feature type="transmembrane region" description="Helical" evidence="13">
    <location>
        <begin position="391"/>
        <end position="411"/>
    </location>
</feature>
<dbReference type="STRING" id="483218.BACPEC_00955"/>
<dbReference type="Proteomes" id="UP000003136">
    <property type="component" value="Unassembled WGS sequence"/>
</dbReference>
<dbReference type="InterPro" id="IPR003445">
    <property type="entry name" value="Cat_transpt"/>
</dbReference>
<keyword evidence="11 13" id="KW-0472">Membrane</keyword>
<feature type="binding site" evidence="12">
    <location>
        <position position="313"/>
    </location>
    <ligand>
        <name>K(+)</name>
        <dbReference type="ChEBI" id="CHEBI:29103"/>
    </ligand>
</feature>
<dbReference type="PIRSF" id="PIRSF006247">
    <property type="entry name" value="TrkH"/>
    <property type="match status" value="1"/>
</dbReference>
<keyword evidence="6" id="KW-0633">Potassium transport</keyword>
<dbReference type="GO" id="GO:0005886">
    <property type="term" value="C:plasma membrane"/>
    <property type="evidence" value="ECO:0007669"/>
    <property type="project" value="UniProtKB-SubCell"/>
</dbReference>
<feature type="binding site" evidence="12">
    <location>
        <position position="219"/>
    </location>
    <ligand>
        <name>K(+)</name>
        <dbReference type="ChEBI" id="CHEBI:29103"/>
    </ligand>
</feature>
<reference evidence="14 15" key="2">
    <citation type="submission" date="2008-11" db="EMBL/GenBank/DDBJ databases">
        <authorList>
            <person name="Fulton L."/>
            <person name="Clifton S."/>
            <person name="Fulton B."/>
            <person name="Xu J."/>
            <person name="Minx P."/>
            <person name="Pepin K.H."/>
            <person name="Johnson M."/>
            <person name="Bhonagiri V."/>
            <person name="Nash W.E."/>
            <person name="Mardis E.R."/>
            <person name="Wilson R.K."/>
        </authorList>
    </citation>
    <scope>NUCLEOTIDE SEQUENCE [LARGE SCALE GENOMIC DNA]</scope>
    <source>
        <strain evidence="14 15">ATCC 43243</strain>
    </source>
</reference>
<evidence type="ECO:0000256" key="6">
    <source>
        <dbReference type="ARBA" id="ARBA00022538"/>
    </source>
</evidence>
<name>B7AQJ8_9FIRM</name>
<feature type="transmembrane region" description="Helical" evidence="13">
    <location>
        <begin position="12"/>
        <end position="31"/>
    </location>
</feature>
<dbReference type="AlphaFoldDB" id="B7AQJ8"/>
<reference evidence="14 15" key="1">
    <citation type="submission" date="2008-11" db="EMBL/GenBank/DDBJ databases">
        <title>Draft genome sequence of Bacteroides pectinophilus (ATCC 43243).</title>
        <authorList>
            <person name="Sudarsanam P."/>
            <person name="Ley R."/>
            <person name="Guruge J."/>
            <person name="Turnbaugh P.J."/>
            <person name="Mahowald M."/>
            <person name="Liep D."/>
            <person name="Gordon J."/>
        </authorList>
    </citation>
    <scope>NUCLEOTIDE SEQUENCE [LARGE SCALE GENOMIC DNA]</scope>
    <source>
        <strain evidence="14 15">ATCC 43243</strain>
    </source>
</reference>
<keyword evidence="4" id="KW-1003">Cell membrane</keyword>
<feature type="transmembrane region" description="Helical" evidence="13">
    <location>
        <begin position="182"/>
        <end position="200"/>
    </location>
</feature>
<evidence type="ECO:0000256" key="5">
    <source>
        <dbReference type="ARBA" id="ARBA00022519"/>
    </source>
</evidence>
<feature type="transmembrane region" description="Helical" evidence="13">
    <location>
        <begin position="37"/>
        <end position="57"/>
    </location>
</feature>
<dbReference type="PANTHER" id="PTHR32024">
    <property type="entry name" value="TRK SYSTEM POTASSIUM UPTAKE PROTEIN TRKG-RELATED"/>
    <property type="match status" value="1"/>
</dbReference>
<evidence type="ECO:0000256" key="12">
    <source>
        <dbReference type="PIRSR" id="PIRSR006247-1"/>
    </source>
</evidence>
<accession>B7AQJ8</accession>
<feature type="transmembrane region" description="Helical" evidence="13">
    <location>
        <begin position="270"/>
        <end position="290"/>
    </location>
</feature>
<feature type="binding site" evidence="12">
    <location>
        <position position="312"/>
    </location>
    <ligand>
        <name>K(+)</name>
        <dbReference type="ChEBI" id="CHEBI:29103"/>
    </ligand>
</feature>
<gene>
    <name evidence="14" type="ORF">BACPEC_00955</name>
</gene>
<dbReference type="GO" id="GO:0015379">
    <property type="term" value="F:potassium:chloride symporter activity"/>
    <property type="evidence" value="ECO:0007669"/>
    <property type="project" value="InterPro"/>
</dbReference>